<sequence>MSEKPGFQRVYKFYSSHSALRNISSQRLKVSTLDDLNDPFEFLGFQLPKPEPRNSWIAAKTVLQKRIGLISFCKSWSNPLVWGHYAENHRGLALGFDVWSSMLRPVKYYKHRRKLPNLSLTDPDLTYQAVVSALYAKYIHWQYEEEYRIALRLPDTIQENEMYFQPFEDWLKLSEVIVGSLSQVSAQDLVNAGLSNSTKVKRARLSFKSYRVVLAGKE</sequence>
<evidence type="ECO:0000313" key="1">
    <source>
        <dbReference type="EMBL" id="MFL4471983.1"/>
    </source>
</evidence>
<gene>
    <name evidence="1" type="ORF">ACERZ8_19650</name>
</gene>
<proteinExistence type="predicted"/>
<name>A0ABW8UXT4_9RHOB</name>
<dbReference type="Proteomes" id="UP001627408">
    <property type="component" value="Unassembled WGS sequence"/>
</dbReference>
<reference evidence="1 2" key="1">
    <citation type="submission" date="2024-08" db="EMBL/GenBank/DDBJ databases">
        <title>Tateyamaria sp. nov., isolated from marine algae.</title>
        <authorList>
            <person name="Choi B.J."/>
            <person name="Kim J.M."/>
            <person name="Lee J.K."/>
            <person name="Choi D.G."/>
            <person name="Bayburt H."/>
            <person name="Baek J.H."/>
            <person name="Han D.M."/>
            <person name="Jeon C.O."/>
        </authorList>
    </citation>
    <scope>NUCLEOTIDE SEQUENCE [LARGE SCALE GENOMIC DNA]</scope>
    <source>
        <strain evidence="1 2">KMU-156</strain>
    </source>
</reference>
<protein>
    <submittedName>
        <fullName evidence="1">DUF2971 domain-containing protein</fullName>
    </submittedName>
</protein>
<accession>A0ABW8UXT4</accession>
<comment type="caution">
    <text evidence="1">The sequence shown here is derived from an EMBL/GenBank/DDBJ whole genome shotgun (WGS) entry which is preliminary data.</text>
</comment>
<dbReference type="EMBL" id="JBHDIY010000002">
    <property type="protein sequence ID" value="MFL4471983.1"/>
    <property type="molecule type" value="Genomic_DNA"/>
</dbReference>
<evidence type="ECO:0000313" key="2">
    <source>
        <dbReference type="Proteomes" id="UP001627408"/>
    </source>
</evidence>
<organism evidence="1 2">
    <name type="scientific">Tateyamaria armeniaca</name>
    <dbReference type="NCBI Taxonomy" id="2518930"/>
    <lineage>
        <taxon>Bacteria</taxon>
        <taxon>Pseudomonadati</taxon>
        <taxon>Pseudomonadota</taxon>
        <taxon>Alphaproteobacteria</taxon>
        <taxon>Rhodobacterales</taxon>
        <taxon>Roseobacteraceae</taxon>
        <taxon>Tateyamaria</taxon>
    </lineage>
</organism>
<dbReference type="RefSeq" id="WP_407593855.1">
    <property type="nucleotide sequence ID" value="NZ_JBHDIY010000002.1"/>
</dbReference>
<keyword evidence="2" id="KW-1185">Reference proteome</keyword>